<protein>
    <submittedName>
        <fullName evidence="5">MBL fold hydrolase</fullName>
    </submittedName>
</protein>
<keyword evidence="5" id="KW-0378">Hydrolase</keyword>
<comment type="caution">
    <text evidence="5">The sequence shown here is derived from an EMBL/GenBank/DDBJ whole genome shotgun (WGS) entry which is preliminary data.</text>
</comment>
<dbReference type="AlphaFoldDB" id="A0A917CDV2"/>
<reference evidence="5" key="1">
    <citation type="journal article" date="2014" name="Int. J. Syst. Evol. Microbiol.">
        <title>Complete genome sequence of Corynebacterium casei LMG S-19264T (=DSM 44701T), isolated from a smear-ripened cheese.</title>
        <authorList>
            <consortium name="US DOE Joint Genome Institute (JGI-PGF)"/>
            <person name="Walter F."/>
            <person name="Albersmeier A."/>
            <person name="Kalinowski J."/>
            <person name="Ruckert C."/>
        </authorList>
    </citation>
    <scope>NUCLEOTIDE SEQUENCE</scope>
    <source>
        <strain evidence="5">CGMCC 1.16134</strain>
    </source>
</reference>
<keyword evidence="6" id="KW-1185">Reference proteome</keyword>
<evidence type="ECO:0000256" key="3">
    <source>
        <dbReference type="ARBA" id="ARBA00048505"/>
    </source>
</evidence>
<comment type="catalytic activity">
    <reaction evidence="3">
        <text>3',5'-cyclic UMP + H2O = UMP + H(+)</text>
        <dbReference type="Rhea" id="RHEA:70575"/>
        <dbReference type="ChEBI" id="CHEBI:15377"/>
        <dbReference type="ChEBI" id="CHEBI:15378"/>
        <dbReference type="ChEBI" id="CHEBI:57865"/>
        <dbReference type="ChEBI" id="CHEBI:184387"/>
    </reaction>
    <physiologicalReaction direction="left-to-right" evidence="3">
        <dbReference type="Rhea" id="RHEA:70576"/>
    </physiologicalReaction>
</comment>
<evidence type="ECO:0000259" key="4">
    <source>
        <dbReference type="SMART" id="SM00849"/>
    </source>
</evidence>
<evidence type="ECO:0000313" key="6">
    <source>
        <dbReference type="Proteomes" id="UP000637643"/>
    </source>
</evidence>
<name>A0A917CDV2_9BACL</name>
<dbReference type="InterPro" id="IPR036866">
    <property type="entry name" value="RibonucZ/Hydroxyglut_hydro"/>
</dbReference>
<proteinExistence type="predicted"/>
<dbReference type="PANTHER" id="PTHR42663:SF6">
    <property type="entry name" value="HYDROLASE C777.06C-RELATED"/>
    <property type="match status" value="1"/>
</dbReference>
<evidence type="ECO:0000256" key="2">
    <source>
        <dbReference type="ARBA" id="ARBA00034301"/>
    </source>
</evidence>
<organism evidence="5 6">
    <name type="scientific">Paenibacillus albidus</name>
    <dbReference type="NCBI Taxonomy" id="2041023"/>
    <lineage>
        <taxon>Bacteria</taxon>
        <taxon>Bacillati</taxon>
        <taxon>Bacillota</taxon>
        <taxon>Bacilli</taxon>
        <taxon>Bacillales</taxon>
        <taxon>Paenibacillaceae</taxon>
        <taxon>Paenibacillus</taxon>
    </lineage>
</organism>
<dbReference type="SMART" id="SM00849">
    <property type="entry name" value="Lactamase_B"/>
    <property type="match status" value="1"/>
</dbReference>
<dbReference type="Pfam" id="PF23023">
    <property type="entry name" value="Anti-Pycsar_Apyc1"/>
    <property type="match status" value="1"/>
</dbReference>
<dbReference type="InterPro" id="IPR001279">
    <property type="entry name" value="Metallo-B-lactamas"/>
</dbReference>
<dbReference type="EMBL" id="BMKR01000012">
    <property type="protein sequence ID" value="GGF85555.1"/>
    <property type="molecule type" value="Genomic_DNA"/>
</dbReference>
<comment type="catalytic activity">
    <reaction evidence="1">
        <text>3',5'-cyclic CMP + H2O = CMP + H(+)</text>
        <dbReference type="Rhea" id="RHEA:72675"/>
        <dbReference type="ChEBI" id="CHEBI:15377"/>
        <dbReference type="ChEBI" id="CHEBI:15378"/>
        <dbReference type="ChEBI" id="CHEBI:58003"/>
        <dbReference type="ChEBI" id="CHEBI:60377"/>
    </reaction>
    <physiologicalReaction direction="left-to-right" evidence="1">
        <dbReference type="Rhea" id="RHEA:72676"/>
    </physiologicalReaction>
</comment>
<evidence type="ECO:0000313" key="5">
    <source>
        <dbReference type="EMBL" id="GGF85555.1"/>
    </source>
</evidence>
<reference evidence="5" key="2">
    <citation type="submission" date="2020-09" db="EMBL/GenBank/DDBJ databases">
        <authorList>
            <person name="Sun Q."/>
            <person name="Zhou Y."/>
        </authorList>
    </citation>
    <scope>NUCLEOTIDE SEQUENCE</scope>
    <source>
        <strain evidence="5">CGMCC 1.16134</strain>
    </source>
</reference>
<dbReference type="GO" id="GO:0046872">
    <property type="term" value="F:metal ion binding"/>
    <property type="evidence" value="ECO:0007669"/>
    <property type="project" value="UniProtKB-KW"/>
</dbReference>
<dbReference type="SUPFAM" id="SSF56281">
    <property type="entry name" value="Metallo-hydrolase/oxidoreductase"/>
    <property type="match status" value="1"/>
</dbReference>
<feature type="domain" description="Metallo-beta-lactamase" evidence="4">
    <location>
        <begin position="19"/>
        <end position="219"/>
    </location>
</feature>
<accession>A0A917CDV2</accession>
<evidence type="ECO:0000256" key="1">
    <source>
        <dbReference type="ARBA" id="ARBA00034221"/>
    </source>
</evidence>
<comment type="function">
    <text evidence="2">Counteracts the endogenous Pycsar antiviral defense system. Phosphodiesterase that enables metal-dependent hydrolysis of host cyclic nucleotide Pycsar defense signals such as cCMP and cUMP.</text>
</comment>
<dbReference type="GO" id="GO:0016787">
    <property type="term" value="F:hydrolase activity"/>
    <property type="evidence" value="ECO:0007669"/>
    <property type="project" value="UniProtKB-KW"/>
</dbReference>
<dbReference type="Proteomes" id="UP000637643">
    <property type="component" value="Unassembled WGS sequence"/>
</dbReference>
<gene>
    <name evidence="5" type="ORF">GCM10010912_33570</name>
</gene>
<dbReference type="RefSeq" id="WP_189026779.1">
    <property type="nucleotide sequence ID" value="NZ_BMKR01000012.1"/>
</dbReference>
<dbReference type="Gene3D" id="3.60.15.10">
    <property type="entry name" value="Ribonuclease Z/Hydroxyacylglutathione hydrolase-like"/>
    <property type="match status" value="1"/>
</dbReference>
<sequence>MSLRLQMLGTGNSFAKNYFNNNALLQDEAFTLLIDCGITASLALHEMGKTFRDIDAVLITHIHADHVGGLEEFALFTQYNCETKRVLYLPETLAVPLWNQTLMGGLYQEGVVGSLEDIFEVRLLTPGVPVQVSPGIRVELIKTPHIPGKDSYSIVLNEDTFYSADMTFRPDLLLKLVQERGVRRIFHDCQLTGQGVVHTTLKELLSLPEEVRRMIKLMHYGDDKPDFEGKTGEMEFLQQQLTYEL</sequence>
<dbReference type="PANTHER" id="PTHR42663">
    <property type="entry name" value="HYDROLASE C777.06C-RELATED-RELATED"/>
    <property type="match status" value="1"/>
</dbReference>